<keyword evidence="2" id="KW-0472">Membrane</keyword>
<evidence type="ECO:0000313" key="4">
    <source>
        <dbReference type="Proteomes" id="UP001209570"/>
    </source>
</evidence>
<dbReference type="InterPro" id="IPR010530">
    <property type="entry name" value="B12D"/>
</dbReference>
<evidence type="ECO:0000256" key="1">
    <source>
        <dbReference type="SAM" id="MobiDB-lite"/>
    </source>
</evidence>
<sequence>MVAARATRSNMNVFKLWLTDRGTFPVVLIAGTAATAATVVATRFLLYNPDAHFNKYNRKTLLHHDADTGSSWRQFRYNFANYDRNRINQSRQHEALHEKYGRGAPKSESS</sequence>
<keyword evidence="2" id="KW-0812">Transmembrane</keyword>
<accession>A0AAD5Q619</accession>
<keyword evidence="2" id="KW-1133">Transmembrane helix</keyword>
<dbReference type="AlphaFoldDB" id="A0AAD5Q619"/>
<keyword evidence="4" id="KW-1185">Reference proteome</keyword>
<feature type="transmembrane region" description="Helical" evidence="2">
    <location>
        <begin position="24"/>
        <end position="46"/>
    </location>
</feature>
<evidence type="ECO:0008006" key="5">
    <source>
        <dbReference type="Google" id="ProtNLM"/>
    </source>
</evidence>
<reference evidence="3" key="1">
    <citation type="submission" date="2021-12" db="EMBL/GenBank/DDBJ databases">
        <title>Prjna785345.</title>
        <authorList>
            <person name="Rujirawat T."/>
            <person name="Krajaejun T."/>
        </authorList>
    </citation>
    <scope>NUCLEOTIDE SEQUENCE</scope>
    <source>
        <strain evidence="3">Pi057C3</strain>
    </source>
</reference>
<feature type="compositionally biased region" description="Basic and acidic residues" evidence="1">
    <location>
        <begin position="88"/>
        <end position="101"/>
    </location>
</feature>
<gene>
    <name evidence="3" type="ORF">P43SY_006072</name>
</gene>
<evidence type="ECO:0000313" key="3">
    <source>
        <dbReference type="EMBL" id="KAJ0399094.1"/>
    </source>
</evidence>
<evidence type="ECO:0000256" key="2">
    <source>
        <dbReference type="SAM" id="Phobius"/>
    </source>
</evidence>
<protein>
    <recommendedName>
        <fullName evidence="5">NADH-ubiquinone reductase complex 1 MLRQ subunit</fullName>
    </recommendedName>
</protein>
<dbReference type="Pfam" id="PF06522">
    <property type="entry name" value="B12D"/>
    <property type="match status" value="1"/>
</dbReference>
<dbReference type="Proteomes" id="UP001209570">
    <property type="component" value="Unassembled WGS sequence"/>
</dbReference>
<proteinExistence type="predicted"/>
<feature type="region of interest" description="Disordered" evidence="1">
    <location>
        <begin position="88"/>
        <end position="110"/>
    </location>
</feature>
<dbReference type="EMBL" id="JAKCXM010000194">
    <property type="protein sequence ID" value="KAJ0399094.1"/>
    <property type="molecule type" value="Genomic_DNA"/>
</dbReference>
<name>A0AAD5Q619_PYTIN</name>
<organism evidence="3 4">
    <name type="scientific">Pythium insidiosum</name>
    <name type="common">Pythiosis disease agent</name>
    <dbReference type="NCBI Taxonomy" id="114742"/>
    <lineage>
        <taxon>Eukaryota</taxon>
        <taxon>Sar</taxon>
        <taxon>Stramenopiles</taxon>
        <taxon>Oomycota</taxon>
        <taxon>Peronosporomycetes</taxon>
        <taxon>Pythiales</taxon>
        <taxon>Pythiaceae</taxon>
        <taxon>Pythium</taxon>
    </lineage>
</organism>
<comment type="caution">
    <text evidence="3">The sequence shown here is derived from an EMBL/GenBank/DDBJ whole genome shotgun (WGS) entry which is preliminary data.</text>
</comment>